<evidence type="ECO:0000256" key="3">
    <source>
        <dbReference type="ARBA" id="ARBA00008295"/>
    </source>
</evidence>
<feature type="transmembrane region" description="Helical" evidence="10">
    <location>
        <begin position="302"/>
        <end position="324"/>
    </location>
</feature>
<evidence type="ECO:0000313" key="12">
    <source>
        <dbReference type="Proteomes" id="UP000034805"/>
    </source>
</evidence>
<feature type="transmembrane region" description="Helical" evidence="10">
    <location>
        <begin position="492"/>
        <end position="511"/>
    </location>
</feature>
<evidence type="ECO:0000256" key="5">
    <source>
        <dbReference type="ARBA" id="ARBA00022475"/>
    </source>
</evidence>
<dbReference type="GO" id="GO:0005923">
    <property type="term" value="C:bicellular tight junction"/>
    <property type="evidence" value="ECO:0007669"/>
    <property type="project" value="UniProtKB-SubCell"/>
</dbReference>
<evidence type="ECO:0000256" key="2">
    <source>
        <dbReference type="ARBA" id="ARBA00004651"/>
    </source>
</evidence>
<feature type="transmembrane region" description="Helical" evidence="10">
    <location>
        <begin position="199"/>
        <end position="221"/>
    </location>
</feature>
<dbReference type="PROSITE" id="PS01346">
    <property type="entry name" value="CLAUDIN"/>
    <property type="match status" value="2"/>
</dbReference>
<dbReference type="GO" id="GO:0005198">
    <property type="term" value="F:structural molecule activity"/>
    <property type="evidence" value="ECO:0007669"/>
    <property type="project" value="InterPro"/>
</dbReference>
<evidence type="ECO:0000256" key="4">
    <source>
        <dbReference type="ARBA" id="ARBA00022427"/>
    </source>
</evidence>
<dbReference type="Gene3D" id="1.20.140.150">
    <property type="match status" value="3"/>
</dbReference>
<evidence type="ECO:0000256" key="10">
    <source>
        <dbReference type="SAM" id="Phobius"/>
    </source>
</evidence>
<keyword evidence="9 10" id="KW-0472">Membrane</keyword>
<evidence type="ECO:0000313" key="11">
    <source>
        <dbReference type="EMBL" id="KPP71590.1"/>
    </source>
</evidence>
<feature type="transmembrane region" description="Helical" evidence="10">
    <location>
        <begin position="648"/>
        <end position="672"/>
    </location>
</feature>
<feature type="transmembrane region" description="Helical" evidence="10">
    <location>
        <begin position="6"/>
        <end position="27"/>
    </location>
</feature>
<name>A0A0P7VE38_SCLFO</name>
<keyword evidence="5" id="KW-1003">Cell membrane</keyword>
<keyword evidence="7" id="KW-0965">Cell junction</keyword>
<evidence type="ECO:0000256" key="1">
    <source>
        <dbReference type="ARBA" id="ARBA00004435"/>
    </source>
</evidence>
<dbReference type="PROSITE" id="PS51257">
    <property type="entry name" value="PROKAR_LIPOPROTEIN"/>
    <property type="match status" value="1"/>
</dbReference>
<evidence type="ECO:0000256" key="8">
    <source>
        <dbReference type="ARBA" id="ARBA00022989"/>
    </source>
</evidence>
<evidence type="ECO:0000256" key="9">
    <source>
        <dbReference type="ARBA" id="ARBA00023136"/>
    </source>
</evidence>
<sequence length="714" mass="79910">MNVRAMQIWGFLFNVLGWIFVACTMAMEFWKISGIGGQGGSNIMKVAWYWSSLWRSCFTDSTAITSCIDFPVLWSVEDYIQVVRALLMSALCMGVLAFVLSFMGMECTYIGGKEPGKRKLLISGAFLHILSGERFGCFLRSMFGHRDVLLLSAVVPTASYLCSRRTAVLHWLRVLCPPGLCRIFQPQFYRIEANMRKRLIQIFGFLLVTLGWFFVSCTMAMNNWRISQIGGLGGQYVIKVGWYWSNLWKDCFVDSTDVTNCRNYGVLSESELRLNTEIEFTLLFRTVTSSSREAYIQGVRGLLLTGLALGFCGTILAFVGMECTNIGSSPKTNDRILFIAAVFHFVGGVSDTAGYCLYINQIVITAFNTNFDPYALQYVIGAPLFLGLVGSFFIVLGSVLYAVTVFRSISRKSGRVHIYESRTYATPRSRGRTLYSGYYMQSRPSQFSQYSRPYRNSTYSGKSRSSKISQFSSVSRIEDKKMLDRDTFHREVIMYTEIGCFVLCVSGWILMCSTMPTEYWNYSTVDGIVLTTANYFSNLWKDCISDSTGVSDCKEFPSLLGLDMYIHVCRALVITGIILGFFGAVLALVGMKCTKIGGSDITNARITFAAGMNYIISGLCGMIAFSWYGNRIREEFVDPNFKAQKYEIGAAVFIGWGGSTLLIVGGFVYSIFAGKEGLGSRYAAAGKRVYVPGIPEQDLESRRGKANRYFSRDA</sequence>
<keyword evidence="8 10" id="KW-1133">Transmembrane helix</keyword>
<dbReference type="PANTHER" id="PTHR12002">
    <property type="entry name" value="CLAUDIN"/>
    <property type="match status" value="1"/>
</dbReference>
<keyword evidence="6 10" id="KW-0812">Transmembrane</keyword>
<feature type="transmembrane region" description="Helical" evidence="10">
    <location>
        <begin position="336"/>
        <end position="360"/>
    </location>
</feature>
<comment type="caution">
    <text evidence="11">The sequence shown here is derived from an EMBL/GenBank/DDBJ whole genome shotgun (WGS) entry which is preliminary data.</text>
</comment>
<dbReference type="InterPro" id="IPR006187">
    <property type="entry name" value="Claudin"/>
</dbReference>
<dbReference type="GO" id="GO:0005886">
    <property type="term" value="C:plasma membrane"/>
    <property type="evidence" value="ECO:0007669"/>
    <property type="project" value="UniProtKB-SubCell"/>
</dbReference>
<feature type="transmembrane region" description="Helical" evidence="10">
    <location>
        <begin position="380"/>
        <end position="403"/>
    </location>
</feature>
<keyword evidence="4" id="KW-0796">Tight junction</keyword>
<dbReference type="EMBL" id="JARO02002921">
    <property type="protein sequence ID" value="KPP71590.1"/>
    <property type="molecule type" value="Genomic_DNA"/>
</dbReference>
<dbReference type="InterPro" id="IPR017974">
    <property type="entry name" value="Claudin_CS"/>
</dbReference>
<comment type="subcellular location">
    <subcellularLocation>
        <location evidence="1">Cell junction</location>
        <location evidence="1">Tight junction</location>
    </subcellularLocation>
    <subcellularLocation>
        <location evidence="2">Cell membrane</location>
        <topology evidence="2">Multi-pass membrane protein</topology>
    </subcellularLocation>
</comment>
<protein>
    <submittedName>
        <fullName evidence="11">Claudin-10A-like</fullName>
    </submittedName>
</protein>
<gene>
    <name evidence="11" type="ORF">Z043_109476</name>
</gene>
<evidence type="ECO:0000256" key="7">
    <source>
        <dbReference type="ARBA" id="ARBA00022949"/>
    </source>
</evidence>
<reference evidence="11 12" key="1">
    <citation type="submission" date="2015-08" db="EMBL/GenBank/DDBJ databases">
        <title>The genome of the Asian arowana (Scleropages formosus).</title>
        <authorList>
            <person name="Tan M.H."/>
            <person name="Gan H.M."/>
            <person name="Croft L.J."/>
            <person name="Austin C.M."/>
        </authorList>
    </citation>
    <scope>NUCLEOTIDE SEQUENCE [LARGE SCALE GENOMIC DNA]</scope>
    <source>
        <strain evidence="11">Aro1</strain>
    </source>
</reference>
<dbReference type="Pfam" id="PF00822">
    <property type="entry name" value="PMP22_Claudin"/>
    <property type="match status" value="3"/>
</dbReference>
<accession>A0A0P7VE38</accession>
<feature type="non-terminal residue" evidence="11">
    <location>
        <position position="714"/>
    </location>
</feature>
<comment type="similarity">
    <text evidence="3">Belongs to the claudin family.</text>
</comment>
<organism evidence="11 12">
    <name type="scientific">Scleropages formosus</name>
    <name type="common">Asian bonytongue</name>
    <name type="synonym">Osteoglossum formosum</name>
    <dbReference type="NCBI Taxonomy" id="113540"/>
    <lineage>
        <taxon>Eukaryota</taxon>
        <taxon>Metazoa</taxon>
        <taxon>Chordata</taxon>
        <taxon>Craniata</taxon>
        <taxon>Vertebrata</taxon>
        <taxon>Euteleostomi</taxon>
        <taxon>Actinopterygii</taxon>
        <taxon>Neopterygii</taxon>
        <taxon>Teleostei</taxon>
        <taxon>Osteoglossocephala</taxon>
        <taxon>Osteoglossomorpha</taxon>
        <taxon>Osteoglossiformes</taxon>
        <taxon>Osteoglossidae</taxon>
        <taxon>Scleropages</taxon>
    </lineage>
</organism>
<feature type="transmembrane region" description="Helical" evidence="10">
    <location>
        <begin position="86"/>
        <end position="110"/>
    </location>
</feature>
<dbReference type="AlphaFoldDB" id="A0A0P7VE38"/>
<dbReference type="InterPro" id="IPR004031">
    <property type="entry name" value="PMP22/EMP/MP20/Claudin"/>
</dbReference>
<evidence type="ECO:0000256" key="6">
    <source>
        <dbReference type="ARBA" id="ARBA00022692"/>
    </source>
</evidence>
<feature type="transmembrane region" description="Helical" evidence="10">
    <location>
        <begin position="564"/>
        <end position="589"/>
    </location>
</feature>
<dbReference type="PRINTS" id="PR01077">
    <property type="entry name" value="CLAUDIN"/>
</dbReference>
<dbReference type="Proteomes" id="UP000034805">
    <property type="component" value="Unassembled WGS sequence"/>
</dbReference>
<feature type="transmembrane region" description="Helical" evidence="10">
    <location>
        <begin position="610"/>
        <end position="628"/>
    </location>
</feature>
<proteinExistence type="inferred from homology"/>
<dbReference type="STRING" id="113540.ENSSFOP00015009042"/>